<dbReference type="GO" id="GO:0051260">
    <property type="term" value="P:protein homooligomerization"/>
    <property type="evidence" value="ECO:0007669"/>
    <property type="project" value="InterPro"/>
</dbReference>
<feature type="compositionally biased region" description="Basic residues" evidence="1">
    <location>
        <begin position="13"/>
        <end position="23"/>
    </location>
</feature>
<evidence type="ECO:0000259" key="2">
    <source>
        <dbReference type="SMART" id="SM00225"/>
    </source>
</evidence>
<name>A0A7M7RA73_STRPU</name>
<evidence type="ECO:0000256" key="1">
    <source>
        <dbReference type="SAM" id="MobiDB-lite"/>
    </source>
</evidence>
<dbReference type="Gene3D" id="3.30.710.10">
    <property type="entry name" value="Potassium Channel Kv1.1, Chain A"/>
    <property type="match status" value="1"/>
</dbReference>
<dbReference type="AlphaFoldDB" id="A0A7M7RA73"/>
<evidence type="ECO:0000313" key="3">
    <source>
        <dbReference type="EnsemblMetazoa" id="XP_782198"/>
    </source>
</evidence>
<dbReference type="InterPro" id="IPR011333">
    <property type="entry name" value="SKP1/BTB/POZ_sf"/>
</dbReference>
<dbReference type="InterPro" id="IPR000210">
    <property type="entry name" value="BTB/POZ_dom"/>
</dbReference>
<dbReference type="OrthoDB" id="2414723at2759"/>
<feature type="compositionally biased region" description="Basic residues" evidence="1">
    <location>
        <begin position="83"/>
        <end position="96"/>
    </location>
</feature>
<dbReference type="Pfam" id="PF02214">
    <property type="entry name" value="BTB_2"/>
    <property type="match status" value="1"/>
</dbReference>
<dbReference type="PANTHER" id="PTHR14499:SF144">
    <property type="entry name" value="POTASSIUM CHANNEL TETRAMERISATION-TYPE BTB DOMAIN-CONTAINING PROTEIN"/>
    <property type="match status" value="1"/>
</dbReference>
<accession>A0A7M7RA73</accession>
<dbReference type="InParanoid" id="A0A7M7RA73"/>
<dbReference type="KEGG" id="spu:576837"/>
<feature type="domain" description="BTB" evidence="2">
    <location>
        <begin position="207"/>
        <end position="308"/>
    </location>
</feature>
<feature type="compositionally biased region" description="Acidic residues" evidence="1">
    <location>
        <begin position="42"/>
        <end position="57"/>
    </location>
</feature>
<keyword evidence="4" id="KW-1185">Reference proteome</keyword>
<evidence type="ECO:0000313" key="4">
    <source>
        <dbReference type="Proteomes" id="UP000007110"/>
    </source>
</evidence>
<sequence>MGNEQNKADTKKTNGKRSKKHRERPGFKLMEELQKEMQEERLEPDEPEEIEEQSEDTGEQHQDWISEDEGAADKGEDDLIKLSPKKKNRRKKKKNSKLMEETQEKKPEPEEQEKIGGQSEDTGEQHRTSEDGGAADKGEGEEQPDDTGGQHQDRTSEDGGAANKGEGDLIKLNQKKKKKKKGVGSDPVQPQVSVAPVVQVVPRSVEEFVGLNVGGVVYMTSRSTLFRYPDSLLGILFTASVPTPKDGQGNYMIDGDGQMFRHVLNYLRRGALSLPNDFQEHRLLQQEAAFYQLPELQVLISQDLRSKTASTPSGVLVETPIKVEPTIKETCKYVIEIFVSEEDNAPQSWRIYGGLNFLENIPTLKDYIDQYRKGSQCLQFTTQHPMFPSNIHRRFPKTNLFYHIFHLGFKLHTSECMEIVDETSAKIPWLRYLFTSTTL</sequence>
<dbReference type="RefSeq" id="XP_782198.3">
    <property type="nucleotide sequence ID" value="XM_777105.4"/>
</dbReference>
<feature type="compositionally biased region" description="Basic and acidic residues" evidence="1">
    <location>
        <begin position="1"/>
        <end position="12"/>
    </location>
</feature>
<protein>
    <recommendedName>
        <fullName evidence="2">BTB domain-containing protein</fullName>
    </recommendedName>
</protein>
<organism evidence="3 4">
    <name type="scientific">Strongylocentrotus purpuratus</name>
    <name type="common">Purple sea urchin</name>
    <dbReference type="NCBI Taxonomy" id="7668"/>
    <lineage>
        <taxon>Eukaryota</taxon>
        <taxon>Metazoa</taxon>
        <taxon>Echinodermata</taxon>
        <taxon>Eleutherozoa</taxon>
        <taxon>Echinozoa</taxon>
        <taxon>Echinoidea</taxon>
        <taxon>Euechinoidea</taxon>
        <taxon>Echinacea</taxon>
        <taxon>Camarodonta</taxon>
        <taxon>Echinidea</taxon>
        <taxon>Strongylocentrotidae</taxon>
        <taxon>Strongylocentrotus</taxon>
    </lineage>
</organism>
<dbReference type="SUPFAM" id="SSF54695">
    <property type="entry name" value="POZ domain"/>
    <property type="match status" value="1"/>
</dbReference>
<reference evidence="4" key="1">
    <citation type="submission" date="2015-02" db="EMBL/GenBank/DDBJ databases">
        <title>Genome sequencing for Strongylocentrotus purpuratus.</title>
        <authorList>
            <person name="Murali S."/>
            <person name="Liu Y."/>
            <person name="Vee V."/>
            <person name="English A."/>
            <person name="Wang M."/>
            <person name="Skinner E."/>
            <person name="Han Y."/>
            <person name="Muzny D.M."/>
            <person name="Worley K.C."/>
            <person name="Gibbs R.A."/>
        </authorList>
    </citation>
    <scope>NUCLEOTIDE SEQUENCE</scope>
</reference>
<feature type="compositionally biased region" description="Basic and acidic residues" evidence="1">
    <location>
        <begin position="97"/>
        <end position="114"/>
    </location>
</feature>
<reference evidence="3" key="2">
    <citation type="submission" date="2021-01" db="UniProtKB">
        <authorList>
            <consortium name="EnsemblMetazoa"/>
        </authorList>
    </citation>
    <scope>IDENTIFICATION</scope>
</reference>
<dbReference type="Proteomes" id="UP000007110">
    <property type="component" value="Unassembled WGS sequence"/>
</dbReference>
<feature type="compositionally biased region" description="Basic residues" evidence="1">
    <location>
        <begin position="173"/>
        <end position="182"/>
    </location>
</feature>
<dbReference type="InterPro" id="IPR003131">
    <property type="entry name" value="T1-type_BTB"/>
</dbReference>
<dbReference type="SMART" id="SM00225">
    <property type="entry name" value="BTB"/>
    <property type="match status" value="1"/>
</dbReference>
<proteinExistence type="predicted"/>
<dbReference type="GeneID" id="576837"/>
<dbReference type="PANTHER" id="PTHR14499">
    <property type="entry name" value="POTASSIUM CHANNEL TETRAMERIZATION DOMAIN-CONTAINING"/>
    <property type="match status" value="1"/>
</dbReference>
<feature type="compositionally biased region" description="Basic and acidic residues" evidence="1">
    <location>
        <begin position="71"/>
        <end position="80"/>
    </location>
</feature>
<dbReference type="EnsemblMetazoa" id="XM_777105">
    <property type="protein sequence ID" value="XP_782198"/>
    <property type="gene ID" value="LOC576837"/>
</dbReference>
<feature type="compositionally biased region" description="Basic and acidic residues" evidence="1">
    <location>
        <begin position="123"/>
        <end position="140"/>
    </location>
</feature>
<feature type="compositionally biased region" description="Basic and acidic residues" evidence="1">
    <location>
        <begin position="24"/>
        <end position="41"/>
    </location>
</feature>
<feature type="region of interest" description="Disordered" evidence="1">
    <location>
        <begin position="1"/>
        <end position="190"/>
    </location>
</feature>